<dbReference type="Pfam" id="PF00155">
    <property type="entry name" value="Aminotran_1_2"/>
    <property type="match status" value="1"/>
</dbReference>
<dbReference type="GO" id="GO:0008483">
    <property type="term" value="F:transaminase activity"/>
    <property type="evidence" value="ECO:0007669"/>
    <property type="project" value="UniProtKB-KW"/>
</dbReference>
<evidence type="ECO:0000313" key="7">
    <source>
        <dbReference type="EMBL" id="GAG17406.1"/>
    </source>
</evidence>
<dbReference type="AlphaFoldDB" id="X0WXC5"/>
<proteinExistence type="inferred from homology"/>
<dbReference type="GO" id="GO:0006520">
    <property type="term" value="P:amino acid metabolic process"/>
    <property type="evidence" value="ECO:0007669"/>
    <property type="project" value="InterPro"/>
</dbReference>
<feature type="domain" description="Aminotransferase class I/classII large" evidence="6">
    <location>
        <begin position="30"/>
        <end position="78"/>
    </location>
</feature>
<dbReference type="Gene3D" id="3.90.1150.10">
    <property type="entry name" value="Aspartate Aminotransferase, domain 1"/>
    <property type="match status" value="1"/>
</dbReference>
<keyword evidence="4" id="KW-0808">Transferase</keyword>
<dbReference type="PANTHER" id="PTHR46383">
    <property type="entry name" value="ASPARTATE AMINOTRANSFERASE"/>
    <property type="match status" value="1"/>
</dbReference>
<evidence type="ECO:0000256" key="5">
    <source>
        <dbReference type="ARBA" id="ARBA00022898"/>
    </source>
</evidence>
<comment type="similarity">
    <text evidence="2">Belongs to the class-I pyridoxal-phosphate-dependent aminotransferase family.</text>
</comment>
<keyword evidence="3" id="KW-0032">Aminotransferase</keyword>
<accession>X0WXC5</accession>
<gene>
    <name evidence="7" type="ORF">S01H1_56307</name>
</gene>
<dbReference type="InterPro" id="IPR050596">
    <property type="entry name" value="AspAT/PAT-like"/>
</dbReference>
<keyword evidence="5" id="KW-0663">Pyridoxal phosphate</keyword>
<dbReference type="InterPro" id="IPR004839">
    <property type="entry name" value="Aminotransferase_I/II_large"/>
</dbReference>
<name>X0WXC5_9ZZZZ</name>
<comment type="caution">
    <text evidence="7">The sequence shown here is derived from an EMBL/GenBank/DDBJ whole genome shotgun (WGS) entry which is preliminary data.</text>
</comment>
<dbReference type="InterPro" id="IPR015421">
    <property type="entry name" value="PyrdxlP-dep_Trfase_major"/>
</dbReference>
<sequence length="78" mass="8420">MAERFFEKRLASMKARSHARVVAMARGMDGVINLAGGDPDFDTPGHITDALQKGIAEGKTHYPPTHGLPALRSAIAEY</sequence>
<evidence type="ECO:0000259" key="6">
    <source>
        <dbReference type="Pfam" id="PF00155"/>
    </source>
</evidence>
<dbReference type="Gene3D" id="3.40.640.10">
    <property type="entry name" value="Type I PLP-dependent aspartate aminotransferase-like (Major domain)"/>
    <property type="match status" value="1"/>
</dbReference>
<evidence type="ECO:0000256" key="1">
    <source>
        <dbReference type="ARBA" id="ARBA00001933"/>
    </source>
</evidence>
<dbReference type="GO" id="GO:0030170">
    <property type="term" value="F:pyridoxal phosphate binding"/>
    <property type="evidence" value="ECO:0007669"/>
    <property type="project" value="InterPro"/>
</dbReference>
<comment type="cofactor">
    <cofactor evidence="1">
        <name>pyridoxal 5'-phosphate</name>
        <dbReference type="ChEBI" id="CHEBI:597326"/>
    </cofactor>
</comment>
<dbReference type="InterPro" id="IPR015422">
    <property type="entry name" value="PyrdxlP-dep_Trfase_small"/>
</dbReference>
<feature type="non-terminal residue" evidence="7">
    <location>
        <position position="78"/>
    </location>
</feature>
<organism evidence="7">
    <name type="scientific">marine sediment metagenome</name>
    <dbReference type="NCBI Taxonomy" id="412755"/>
    <lineage>
        <taxon>unclassified sequences</taxon>
        <taxon>metagenomes</taxon>
        <taxon>ecological metagenomes</taxon>
    </lineage>
</organism>
<evidence type="ECO:0000256" key="2">
    <source>
        <dbReference type="ARBA" id="ARBA00007441"/>
    </source>
</evidence>
<dbReference type="SUPFAM" id="SSF53383">
    <property type="entry name" value="PLP-dependent transferases"/>
    <property type="match status" value="1"/>
</dbReference>
<reference evidence="7" key="1">
    <citation type="journal article" date="2014" name="Front. Microbiol.">
        <title>High frequency of phylogenetically diverse reductive dehalogenase-homologous genes in deep subseafloor sedimentary metagenomes.</title>
        <authorList>
            <person name="Kawai M."/>
            <person name="Futagami T."/>
            <person name="Toyoda A."/>
            <person name="Takaki Y."/>
            <person name="Nishi S."/>
            <person name="Hori S."/>
            <person name="Arai W."/>
            <person name="Tsubouchi T."/>
            <person name="Morono Y."/>
            <person name="Uchiyama I."/>
            <person name="Ito T."/>
            <person name="Fujiyama A."/>
            <person name="Inagaki F."/>
            <person name="Takami H."/>
        </authorList>
    </citation>
    <scope>NUCLEOTIDE SEQUENCE</scope>
    <source>
        <strain evidence="7">Expedition CK06-06</strain>
    </source>
</reference>
<dbReference type="InterPro" id="IPR015424">
    <property type="entry name" value="PyrdxlP-dep_Trfase"/>
</dbReference>
<protein>
    <recommendedName>
        <fullName evidence="6">Aminotransferase class I/classII large domain-containing protein</fullName>
    </recommendedName>
</protein>
<evidence type="ECO:0000256" key="3">
    <source>
        <dbReference type="ARBA" id="ARBA00022576"/>
    </source>
</evidence>
<dbReference type="PANTHER" id="PTHR46383:SF3">
    <property type="entry name" value="ASPARTATE AMINOTRANSFERASE-RELATED"/>
    <property type="match status" value="1"/>
</dbReference>
<dbReference type="EMBL" id="BARS01036653">
    <property type="protein sequence ID" value="GAG17406.1"/>
    <property type="molecule type" value="Genomic_DNA"/>
</dbReference>
<evidence type="ECO:0000256" key="4">
    <source>
        <dbReference type="ARBA" id="ARBA00022679"/>
    </source>
</evidence>